<dbReference type="PANTHER" id="PTHR32089:SF112">
    <property type="entry name" value="LYSOZYME-LIKE PROTEIN-RELATED"/>
    <property type="match status" value="1"/>
</dbReference>
<dbReference type="InterPro" id="IPR025991">
    <property type="entry name" value="Chemoreceptor_zinc-bind_dom"/>
</dbReference>
<dbReference type="PANTHER" id="PTHR32089">
    <property type="entry name" value="METHYL-ACCEPTING CHEMOTAXIS PROTEIN MCPB"/>
    <property type="match status" value="1"/>
</dbReference>
<dbReference type="AlphaFoldDB" id="A0A7W9ZI11"/>
<dbReference type="PROSITE" id="PS50111">
    <property type="entry name" value="CHEMOTAXIS_TRANSDUC_2"/>
    <property type="match status" value="1"/>
</dbReference>
<keyword evidence="6" id="KW-1185">Reference proteome</keyword>
<evidence type="ECO:0000313" key="5">
    <source>
        <dbReference type="EMBL" id="MBB6211580.1"/>
    </source>
</evidence>
<dbReference type="Proteomes" id="UP000544872">
    <property type="component" value="Unassembled WGS sequence"/>
</dbReference>
<sequence>MVSSIRPSAPARPPVLTDRDREALTNGRLDLLAALDPALDAFYQTLCDDPALSPVLTAATVSSLCEAQRARWVRMLDGESSEAPGWLGEDCSALPADSGLAAYQAFTETLILRLQAGVRLFGTARAALTAVAVKLAMADLLRACPPGSGTGTNPGSSGPQEDGQTAALEGLRHNAQVTIYTNDAMVTLARLTRDSRETSTRGGTIAAAAEELAASVTEISRTSDSASQDAVHAEETVQSGITAAGDAIQRMQEITDAVRDTQTSVEDLAKAANQIADFMGAINAIADQTNLLALNATIEAARAGDLGKGFAVVANEVKTLANQTSRATEEVAARVNLLQRGVSSIRRAMERSGTAVAIGEQAISATSNHMDQMGSQVHAVTAKMRDIAEILHQQSSASTQISEGIGMIAEMAEANRQHLTDVARSIERSNDQIAARADRWASIGTARALCEIAKIDHVVFKKRVTDVVMGNLPAGDAALSSHQSCRLGRWYEGITDPALRTHPAYIALLDPHRRVHDCGHQAVAAAAAGDTDAALNALDALNEASHEVIDKLDALSAVIAASGKA</sequence>
<evidence type="ECO:0000256" key="2">
    <source>
        <dbReference type="ARBA" id="ARBA00029447"/>
    </source>
</evidence>
<proteinExistence type="inferred from homology"/>
<dbReference type="GO" id="GO:0006935">
    <property type="term" value="P:chemotaxis"/>
    <property type="evidence" value="ECO:0007669"/>
    <property type="project" value="InterPro"/>
</dbReference>
<comment type="similarity">
    <text evidence="2">Belongs to the methyl-accepting chemotaxis (MCP) protein family.</text>
</comment>
<comment type="caution">
    <text evidence="5">The sequence shown here is derived from an EMBL/GenBank/DDBJ whole genome shotgun (WGS) entry which is preliminary data.</text>
</comment>
<dbReference type="PRINTS" id="PR00260">
    <property type="entry name" value="CHEMTRNSDUCR"/>
</dbReference>
<dbReference type="RefSeq" id="WP_184264484.1">
    <property type="nucleotide sequence ID" value="NZ_JACIIX010000012.1"/>
</dbReference>
<evidence type="ECO:0000313" key="6">
    <source>
        <dbReference type="Proteomes" id="UP000544872"/>
    </source>
</evidence>
<gene>
    <name evidence="5" type="ORF">FHS48_003021</name>
</gene>
<protein>
    <submittedName>
        <fullName evidence="5">Methyl-accepting chemotaxis protein</fullName>
    </submittedName>
</protein>
<feature type="domain" description="Methyl-accepting transducer" evidence="4">
    <location>
        <begin position="173"/>
        <end position="409"/>
    </location>
</feature>
<dbReference type="GO" id="GO:0016020">
    <property type="term" value="C:membrane"/>
    <property type="evidence" value="ECO:0007669"/>
    <property type="project" value="InterPro"/>
</dbReference>
<keyword evidence="1 3" id="KW-0807">Transducer</keyword>
<dbReference type="Pfam" id="PF00015">
    <property type="entry name" value="MCPsignal"/>
    <property type="match status" value="1"/>
</dbReference>
<dbReference type="GO" id="GO:0007165">
    <property type="term" value="P:signal transduction"/>
    <property type="evidence" value="ECO:0007669"/>
    <property type="project" value="UniProtKB-KW"/>
</dbReference>
<organism evidence="5 6">
    <name type="scientific">Novispirillum itersonii</name>
    <name type="common">Aquaspirillum itersonii</name>
    <dbReference type="NCBI Taxonomy" id="189"/>
    <lineage>
        <taxon>Bacteria</taxon>
        <taxon>Pseudomonadati</taxon>
        <taxon>Pseudomonadota</taxon>
        <taxon>Alphaproteobacteria</taxon>
        <taxon>Rhodospirillales</taxon>
        <taxon>Novispirillaceae</taxon>
        <taxon>Novispirillum</taxon>
    </lineage>
</organism>
<evidence type="ECO:0000256" key="3">
    <source>
        <dbReference type="PROSITE-ProRule" id="PRU00284"/>
    </source>
</evidence>
<reference evidence="5 6" key="1">
    <citation type="submission" date="2020-08" db="EMBL/GenBank/DDBJ databases">
        <title>Genomic Encyclopedia of Type Strains, Phase IV (KMG-IV): sequencing the most valuable type-strain genomes for metagenomic binning, comparative biology and taxonomic classification.</title>
        <authorList>
            <person name="Goeker M."/>
        </authorList>
    </citation>
    <scope>NUCLEOTIDE SEQUENCE [LARGE SCALE GENOMIC DNA]</scope>
    <source>
        <strain evidence="5 6">DSM 11590</strain>
    </source>
</reference>
<dbReference type="EMBL" id="JACIIX010000012">
    <property type="protein sequence ID" value="MBB6211580.1"/>
    <property type="molecule type" value="Genomic_DNA"/>
</dbReference>
<evidence type="ECO:0000259" key="4">
    <source>
        <dbReference type="PROSITE" id="PS50111"/>
    </source>
</evidence>
<dbReference type="SMART" id="SM00283">
    <property type="entry name" value="MA"/>
    <property type="match status" value="1"/>
</dbReference>
<dbReference type="Gene3D" id="1.10.287.950">
    <property type="entry name" value="Methyl-accepting chemotaxis protein"/>
    <property type="match status" value="1"/>
</dbReference>
<dbReference type="InterPro" id="IPR004090">
    <property type="entry name" value="Chemotax_Me-accpt_rcpt"/>
</dbReference>
<evidence type="ECO:0000256" key="1">
    <source>
        <dbReference type="ARBA" id="ARBA00023224"/>
    </source>
</evidence>
<dbReference type="Gene3D" id="1.20.120.30">
    <property type="entry name" value="Aspartate receptor, ligand-binding domain"/>
    <property type="match status" value="1"/>
</dbReference>
<dbReference type="GO" id="GO:0004888">
    <property type="term" value="F:transmembrane signaling receptor activity"/>
    <property type="evidence" value="ECO:0007669"/>
    <property type="project" value="InterPro"/>
</dbReference>
<dbReference type="Pfam" id="PF13682">
    <property type="entry name" value="CZB"/>
    <property type="match status" value="1"/>
</dbReference>
<name>A0A7W9ZI11_NOVIT</name>
<dbReference type="InterPro" id="IPR004089">
    <property type="entry name" value="MCPsignal_dom"/>
</dbReference>
<dbReference type="SUPFAM" id="SSF58104">
    <property type="entry name" value="Methyl-accepting chemotaxis protein (MCP) signaling domain"/>
    <property type="match status" value="1"/>
</dbReference>
<accession>A0A7W9ZI11</accession>